<proteinExistence type="predicted"/>
<evidence type="ECO:0000313" key="2">
    <source>
        <dbReference type="EMBL" id="QHT85535.1"/>
    </source>
</evidence>
<protein>
    <recommendedName>
        <fullName evidence="1">RING-type domain-containing protein</fullName>
    </recommendedName>
</protein>
<feature type="domain" description="RING-type" evidence="1">
    <location>
        <begin position="44"/>
        <end position="182"/>
    </location>
</feature>
<dbReference type="EMBL" id="MN740042">
    <property type="protein sequence ID" value="QHT85535.1"/>
    <property type="molecule type" value="Genomic_DNA"/>
</dbReference>
<dbReference type="SMART" id="SM00184">
    <property type="entry name" value="RING"/>
    <property type="match status" value="1"/>
</dbReference>
<reference evidence="2" key="1">
    <citation type="journal article" date="2020" name="Nature">
        <title>Giant virus diversity and host interactions through global metagenomics.</title>
        <authorList>
            <person name="Schulz F."/>
            <person name="Roux S."/>
            <person name="Paez-Espino D."/>
            <person name="Jungbluth S."/>
            <person name="Walsh D.A."/>
            <person name="Denef V.J."/>
            <person name="McMahon K.D."/>
            <person name="Konstantinidis K.T."/>
            <person name="Eloe-Fadrosh E.A."/>
            <person name="Kyrpides N.C."/>
            <person name="Woyke T."/>
        </authorList>
    </citation>
    <scope>NUCLEOTIDE SEQUENCE</scope>
    <source>
        <strain evidence="2">GVMAG-M-3300023184-17</strain>
    </source>
</reference>
<organism evidence="2">
    <name type="scientific">viral metagenome</name>
    <dbReference type="NCBI Taxonomy" id="1070528"/>
    <lineage>
        <taxon>unclassified sequences</taxon>
        <taxon>metagenomes</taxon>
        <taxon>organismal metagenomes</taxon>
    </lineage>
</organism>
<sequence length="199" mass="24183">MFQPCYFCDEPSNCLLYYNGFYVCYCCRTFELPIDYNEQETGVCEVCFENATLLTLPCYHKLCLHCCKTIYFGIATTPKPLNWREIEGPDWPFVLDENDERIKYDEYQEFHTQWFNLDNSYEKLIRIRNNLLSIRPDWMNTDTFLQYEKEELYYHCECKMLEKAWEEYNDNKFKGNGSCPFCETSKRHHCWNCFLEKLI</sequence>
<accession>A0A6C0HZG4</accession>
<dbReference type="AlphaFoldDB" id="A0A6C0HZG4"/>
<dbReference type="InterPro" id="IPR001841">
    <property type="entry name" value="Znf_RING"/>
</dbReference>
<evidence type="ECO:0000259" key="1">
    <source>
        <dbReference type="SMART" id="SM00184"/>
    </source>
</evidence>
<name>A0A6C0HZG4_9ZZZZ</name>